<sequence length="79" mass="9142">MNASAPDPRHAPLAPFRLLYQEPRTPPPGLCPMMQSETFNRLDEAKRRALAMQTDHARRPVQILDANRRVIWDDFDGHH</sequence>
<proteinExistence type="predicted"/>
<dbReference type="AlphaFoldDB" id="A0A2W5ST81"/>
<dbReference type="EMBL" id="QFQD01000001">
    <property type="protein sequence ID" value="PZQ85997.1"/>
    <property type="molecule type" value="Genomic_DNA"/>
</dbReference>
<evidence type="ECO:0000313" key="2">
    <source>
        <dbReference type="Proteomes" id="UP000248887"/>
    </source>
</evidence>
<accession>A0A2W5ST81</accession>
<evidence type="ECO:0000313" key="1">
    <source>
        <dbReference type="EMBL" id="PZQ85997.1"/>
    </source>
</evidence>
<reference evidence="1 2" key="1">
    <citation type="submission" date="2017-08" db="EMBL/GenBank/DDBJ databases">
        <title>Infants hospitalized years apart are colonized by the same room-sourced microbial strains.</title>
        <authorList>
            <person name="Brooks B."/>
            <person name="Olm M.R."/>
            <person name="Firek B.A."/>
            <person name="Baker R."/>
            <person name="Thomas B.C."/>
            <person name="Morowitz M.J."/>
            <person name="Banfield J.F."/>
        </authorList>
    </citation>
    <scope>NUCLEOTIDE SEQUENCE [LARGE SCALE GENOMIC DNA]</scope>
    <source>
        <strain evidence="1">S2_005_001_R2_27</strain>
    </source>
</reference>
<protein>
    <submittedName>
        <fullName evidence="1">Uncharacterized protein</fullName>
    </submittedName>
</protein>
<dbReference type="Proteomes" id="UP000248887">
    <property type="component" value="Unassembled WGS sequence"/>
</dbReference>
<gene>
    <name evidence="1" type="ORF">DI549_00485</name>
</gene>
<comment type="caution">
    <text evidence="1">The sequence shown here is derived from an EMBL/GenBank/DDBJ whole genome shotgun (WGS) entry which is preliminary data.</text>
</comment>
<name>A0A2W5ST81_ANCNO</name>
<organism evidence="1 2">
    <name type="scientific">Ancylobacter novellus</name>
    <name type="common">Thiobacillus novellus</name>
    <dbReference type="NCBI Taxonomy" id="921"/>
    <lineage>
        <taxon>Bacteria</taxon>
        <taxon>Pseudomonadati</taxon>
        <taxon>Pseudomonadota</taxon>
        <taxon>Alphaproteobacteria</taxon>
        <taxon>Hyphomicrobiales</taxon>
        <taxon>Xanthobacteraceae</taxon>
        <taxon>Ancylobacter</taxon>
    </lineage>
</organism>